<reference evidence="1 2" key="1">
    <citation type="submission" date="2016-12" db="EMBL/GenBank/DDBJ databases">
        <title>Genome sequencing of Methylocaldum marinum.</title>
        <authorList>
            <person name="Takeuchi M."/>
            <person name="Kamagata Y."/>
            <person name="Hiraoka S."/>
            <person name="Oshima K."/>
            <person name="Hattori M."/>
            <person name="Iwasaki W."/>
        </authorList>
    </citation>
    <scope>NUCLEOTIDE SEQUENCE [LARGE SCALE GENOMIC DNA]</scope>
    <source>
        <strain evidence="1 2">S8</strain>
    </source>
</reference>
<evidence type="ECO:0000313" key="2">
    <source>
        <dbReference type="Proteomes" id="UP000266313"/>
    </source>
</evidence>
<dbReference type="OrthoDB" id="8548387at2"/>
<gene>
    <name evidence="1" type="ORF">sS8_1846</name>
</gene>
<evidence type="ECO:0000313" key="1">
    <source>
        <dbReference type="EMBL" id="BBA33800.1"/>
    </source>
</evidence>
<organism evidence="1 2">
    <name type="scientific">Methylocaldum marinum</name>
    <dbReference type="NCBI Taxonomy" id="1432792"/>
    <lineage>
        <taxon>Bacteria</taxon>
        <taxon>Pseudomonadati</taxon>
        <taxon>Pseudomonadota</taxon>
        <taxon>Gammaproteobacteria</taxon>
        <taxon>Methylococcales</taxon>
        <taxon>Methylococcaceae</taxon>
        <taxon>Methylocaldum</taxon>
    </lineage>
</organism>
<accession>A0A250KQ53</accession>
<name>A0A250KQ53_9GAMM</name>
<dbReference type="RefSeq" id="WP_119629353.1">
    <property type="nucleotide sequence ID" value="NZ_AP017928.1"/>
</dbReference>
<proteinExistence type="predicted"/>
<dbReference type="EMBL" id="AP017928">
    <property type="protein sequence ID" value="BBA33800.1"/>
    <property type="molecule type" value="Genomic_DNA"/>
</dbReference>
<dbReference type="KEGG" id="mmai:sS8_1846"/>
<sequence>MNEEDTESVQTGQQPYRVRLPGFVSDEEIGLGDAIKRVAYALGVQPCGGCERRAAALNRWVVFTGRIR</sequence>
<dbReference type="AlphaFoldDB" id="A0A250KQ53"/>
<protein>
    <submittedName>
        <fullName evidence="1">Uncharacterized protein</fullName>
    </submittedName>
</protein>
<dbReference type="Proteomes" id="UP000266313">
    <property type="component" value="Chromosome"/>
</dbReference>
<keyword evidence="2" id="KW-1185">Reference proteome</keyword>